<organism evidence="1 2">
    <name type="scientific">Leucobacter luti</name>
    <dbReference type="NCBI Taxonomy" id="340320"/>
    <lineage>
        <taxon>Bacteria</taxon>
        <taxon>Bacillati</taxon>
        <taxon>Actinomycetota</taxon>
        <taxon>Actinomycetes</taxon>
        <taxon>Micrococcales</taxon>
        <taxon>Microbacteriaceae</taxon>
        <taxon>Leucobacter</taxon>
    </lineage>
</organism>
<evidence type="ECO:0000313" key="1">
    <source>
        <dbReference type="EMBL" id="TDP89593.1"/>
    </source>
</evidence>
<dbReference type="Proteomes" id="UP000295601">
    <property type="component" value="Unassembled WGS sequence"/>
</dbReference>
<gene>
    <name evidence="1" type="ORF">EDF62_3347</name>
</gene>
<accession>A0A4R6RRY3</accession>
<proteinExistence type="predicted"/>
<comment type="caution">
    <text evidence="1">The sequence shown here is derived from an EMBL/GenBank/DDBJ whole genome shotgun (WGS) entry which is preliminary data.</text>
</comment>
<keyword evidence="2" id="KW-1185">Reference proteome</keyword>
<dbReference type="EMBL" id="SNYA01000009">
    <property type="protein sequence ID" value="TDP89593.1"/>
    <property type="molecule type" value="Genomic_DNA"/>
</dbReference>
<dbReference type="AlphaFoldDB" id="A0A4R6RRY3"/>
<evidence type="ECO:0000313" key="2">
    <source>
        <dbReference type="Proteomes" id="UP000295601"/>
    </source>
</evidence>
<sequence length="473" mass="52801">MEEEPLSNPLDLFLNGANSNTFSPEAIAKMLRDQPDLLEEFERAYTVMSDGLGVLGPSFAEVQSESRSQHDGGSAPALDTLISGIVDDLLARTQAWSTSDDFCTVRPLGVGASTAKHTELAKSLPESIRPQVTGDSAVMHLPEGGSPMLLMMYAQAMSSSSSPSKRKQFYDRFRQGLDILDLDSLMYDMIALNEASMGRWLPQLAEACDGTELRIPRTTVAQVPLPLLQLTRIDYESINGTTHQILNEWATRAFNLQPDGDYFIKTGIFSSKFDFRNARVREAQEVAELGDYLLFVHQQALSMASPLNPTIMYGAGTTVEWVVREFIGATAGTPTIYHGLPLRTEFRVFIDCDQRKVLSVAPYWESNTMKHRFARMSDADNLNNRHDYVTYMVAEPSLQQEYEQMVEPVAAAVQEMLPRLNLTGQWSLDIMVSGEDLWAIDMAPAHSSAYYETVPPELRRVPAPERWLPAVED</sequence>
<reference evidence="1 2" key="1">
    <citation type="submission" date="2019-03" db="EMBL/GenBank/DDBJ databases">
        <title>Genomic analyses of the natural microbiome of Caenorhabditis elegans.</title>
        <authorList>
            <person name="Samuel B."/>
        </authorList>
    </citation>
    <scope>NUCLEOTIDE SEQUENCE [LARGE SCALE GENOMIC DNA]</scope>
    <source>
        <strain evidence="1 2">JUb18</strain>
    </source>
</reference>
<protein>
    <submittedName>
        <fullName evidence="1">Uncharacterized protein</fullName>
    </submittedName>
</protein>
<name>A0A4R6RRY3_9MICO</name>